<feature type="transmembrane region" description="Helical" evidence="1">
    <location>
        <begin position="29"/>
        <end position="50"/>
    </location>
</feature>
<evidence type="ECO:0000256" key="1">
    <source>
        <dbReference type="SAM" id="Phobius"/>
    </source>
</evidence>
<dbReference type="RefSeq" id="WP_129786837.1">
    <property type="nucleotide sequence ID" value="NZ_RZHH01000011.1"/>
</dbReference>
<evidence type="ECO:0000313" key="3">
    <source>
        <dbReference type="Proteomes" id="UP000294028"/>
    </source>
</evidence>
<name>A0A482SZ88_9EURY</name>
<dbReference type="Proteomes" id="UP000294028">
    <property type="component" value="Unassembled WGS sequence"/>
</dbReference>
<accession>A0A482SZ88</accession>
<dbReference type="AlphaFoldDB" id="A0A482SZ88"/>
<proteinExistence type="predicted"/>
<reference evidence="2 3" key="1">
    <citation type="submission" date="2018-12" db="EMBL/GenBank/DDBJ databases">
        <title>Genome analysis provides insights into bioremediation potentialities of Halogeometricum borinquense strain N11.</title>
        <authorList>
            <person name="Najjari A."/>
            <person name="Youssef N."/>
            <person name="Fhoula I."/>
            <person name="Ben Dhia O."/>
            <person name="Mahjoubi M."/>
            <person name="Ouzari H.I."/>
            <person name="Cherif A."/>
        </authorList>
    </citation>
    <scope>NUCLEOTIDE SEQUENCE [LARGE SCALE GENOMIC DNA]</scope>
    <source>
        <strain evidence="2 3">N11</strain>
    </source>
</reference>
<feature type="transmembrane region" description="Helical" evidence="1">
    <location>
        <begin position="89"/>
        <end position="108"/>
    </location>
</feature>
<dbReference type="EMBL" id="RZHH01000011">
    <property type="protein sequence ID" value="RYJ07756.1"/>
    <property type="molecule type" value="Genomic_DNA"/>
</dbReference>
<feature type="transmembrane region" description="Helical" evidence="1">
    <location>
        <begin position="114"/>
        <end position="133"/>
    </location>
</feature>
<evidence type="ECO:0000313" key="2">
    <source>
        <dbReference type="EMBL" id="RYJ07756.1"/>
    </source>
</evidence>
<feature type="transmembrane region" description="Helical" evidence="1">
    <location>
        <begin position="56"/>
        <end position="77"/>
    </location>
</feature>
<keyword evidence="1" id="KW-0472">Membrane</keyword>
<organism evidence="2 3">
    <name type="scientific">Halogeometricum borinquense</name>
    <dbReference type="NCBI Taxonomy" id="60847"/>
    <lineage>
        <taxon>Archaea</taxon>
        <taxon>Methanobacteriati</taxon>
        <taxon>Methanobacteriota</taxon>
        <taxon>Stenosarchaea group</taxon>
        <taxon>Halobacteria</taxon>
        <taxon>Halobacteriales</taxon>
        <taxon>Haloferacaceae</taxon>
        <taxon>Halogeometricum</taxon>
    </lineage>
</organism>
<keyword evidence="1" id="KW-0812">Transmembrane</keyword>
<gene>
    <name evidence="2" type="ORF">ELS19_19915</name>
</gene>
<sequence length="144" mass="15252">MAENSAAEPEQQSGGEIDDGDSLLPRWKWVVIGLIALGQAMRTILFEGLASGLGGFIGGALVLVIVFMLVTVLYQRLEFLQLKMIPKRVFIGIALLSGVGSLLSGMLSSTYPPGVFLFFFTTLGVLALAGFGIKSILTSDESPA</sequence>
<keyword evidence="1" id="KW-1133">Transmembrane helix</keyword>
<protein>
    <submittedName>
        <fullName evidence="2">Uncharacterized protein</fullName>
    </submittedName>
</protein>
<comment type="caution">
    <text evidence="2">The sequence shown here is derived from an EMBL/GenBank/DDBJ whole genome shotgun (WGS) entry which is preliminary data.</text>
</comment>